<evidence type="ECO:0000256" key="1">
    <source>
        <dbReference type="SAM" id="SignalP"/>
    </source>
</evidence>
<name>A0A0G4GRK5_9ALVE</name>
<keyword evidence="1" id="KW-0732">Signal</keyword>
<gene>
    <name evidence="2" type="ORF">Cvel_23086</name>
</gene>
<dbReference type="AlphaFoldDB" id="A0A0G4GRK5"/>
<organism evidence="2">
    <name type="scientific">Chromera velia CCMP2878</name>
    <dbReference type="NCBI Taxonomy" id="1169474"/>
    <lineage>
        <taxon>Eukaryota</taxon>
        <taxon>Sar</taxon>
        <taxon>Alveolata</taxon>
        <taxon>Colpodellida</taxon>
        <taxon>Chromeraceae</taxon>
        <taxon>Chromera</taxon>
    </lineage>
</organism>
<sequence>MKVLGSIFSAAVALVSADADRGSSPFLTLRRRAAFSFPELELIKVFGRLAEHDVPEGMYEQKIPGVQAGRSRRQEPWALAIKAPRNPGYWRSINENPFDAFAWDTLFPRKDKDEPPLLSKRTFADRLSTMQFRWPMSQPVTTHPEGQVEARHIFREAARELQISDLSYDEDLGMRPMVDRQVDALDMDLNALSAVFNVWSDGKFWISLEEFEQKLYDMAKASGHSYIDYPTFKEAVIKKGRLLPYGYTSPR</sequence>
<protein>
    <recommendedName>
        <fullName evidence="3">EF-hand domain-containing protein</fullName>
    </recommendedName>
</protein>
<evidence type="ECO:0008006" key="3">
    <source>
        <dbReference type="Google" id="ProtNLM"/>
    </source>
</evidence>
<dbReference type="VEuPathDB" id="CryptoDB:Cvel_23086"/>
<feature type="chain" id="PRO_5005190547" description="EF-hand domain-containing protein" evidence="1">
    <location>
        <begin position="18"/>
        <end position="251"/>
    </location>
</feature>
<accession>A0A0G4GRK5</accession>
<feature type="signal peptide" evidence="1">
    <location>
        <begin position="1"/>
        <end position="17"/>
    </location>
</feature>
<reference evidence="2" key="1">
    <citation type="submission" date="2014-11" db="EMBL/GenBank/DDBJ databases">
        <authorList>
            <person name="Otto D Thomas"/>
            <person name="Naeem Raeece"/>
        </authorList>
    </citation>
    <scope>NUCLEOTIDE SEQUENCE</scope>
</reference>
<dbReference type="EMBL" id="CDMZ01001479">
    <property type="protein sequence ID" value="CEM33196.1"/>
    <property type="molecule type" value="Genomic_DNA"/>
</dbReference>
<evidence type="ECO:0000313" key="2">
    <source>
        <dbReference type="EMBL" id="CEM33196.1"/>
    </source>
</evidence>
<proteinExistence type="predicted"/>